<reference evidence="3 4" key="1">
    <citation type="submission" date="2018-01" db="EMBL/GenBank/DDBJ databases">
        <title>Draft genome sequence of Nonomuraea sp. KC333.</title>
        <authorList>
            <person name="Sahin N."/>
            <person name="Saygin H."/>
            <person name="Ay H."/>
        </authorList>
    </citation>
    <scope>NUCLEOTIDE SEQUENCE [LARGE SCALE GENOMIC DNA]</scope>
    <source>
        <strain evidence="3 4">KC333</strain>
    </source>
</reference>
<gene>
    <name evidence="3" type="ORF">C1J01_30690</name>
</gene>
<evidence type="ECO:0000256" key="2">
    <source>
        <dbReference type="SAM" id="SignalP"/>
    </source>
</evidence>
<sequence length="316" mass="33520">MISSVLALATVTSMAACSATGSSPAGGEQRVSGVAGGGGAAPGTDAGPVALTPEAYRNELDGLHEKMAGAIRELSRARGLKALDQRVTKAEQTLNDAVDALDAVTPPEAVRAHHEAYVAGLRDFAGELGAAAGRVAARDLCTSSAVLTDLGEQLATLDEAGEELESAGDYPADIVSVKAADRQTRRLRNGAFVRSGTLDGRGSLEINNGGSRDAVVTVLRGRSKAFSVYVRKKTKFKVSGVRDGSYRIFFTHGVDWDGKTRVFTRDCSFERFERSVAYKTTYTASQIRWHDWRITLHAVTGGNARTSPVDPDDFPS</sequence>
<feature type="chain" id="PRO_5038610232" description="Lipoprotein" evidence="2">
    <location>
        <begin position="19"/>
        <end position="316"/>
    </location>
</feature>
<keyword evidence="2" id="KW-0732">Signal</keyword>
<name>A0A2W2DMI9_9ACTN</name>
<keyword evidence="4" id="KW-1185">Reference proteome</keyword>
<evidence type="ECO:0000256" key="1">
    <source>
        <dbReference type="SAM" id="MobiDB-lite"/>
    </source>
</evidence>
<evidence type="ECO:0000313" key="4">
    <source>
        <dbReference type="Proteomes" id="UP000249304"/>
    </source>
</evidence>
<organism evidence="3 4">
    <name type="scientific">Nonomuraea aridisoli</name>
    <dbReference type="NCBI Taxonomy" id="2070368"/>
    <lineage>
        <taxon>Bacteria</taxon>
        <taxon>Bacillati</taxon>
        <taxon>Actinomycetota</taxon>
        <taxon>Actinomycetes</taxon>
        <taxon>Streptosporangiales</taxon>
        <taxon>Streptosporangiaceae</taxon>
        <taxon>Nonomuraea</taxon>
    </lineage>
</organism>
<comment type="caution">
    <text evidence="3">The sequence shown here is derived from an EMBL/GenBank/DDBJ whole genome shotgun (WGS) entry which is preliminary data.</text>
</comment>
<dbReference type="EMBL" id="POUD01000164">
    <property type="protein sequence ID" value="PZG13182.1"/>
    <property type="molecule type" value="Genomic_DNA"/>
</dbReference>
<evidence type="ECO:0000313" key="3">
    <source>
        <dbReference type="EMBL" id="PZG13182.1"/>
    </source>
</evidence>
<feature type="signal peptide" evidence="2">
    <location>
        <begin position="1"/>
        <end position="18"/>
    </location>
</feature>
<accession>A0A2W2DMI9</accession>
<dbReference type="AlphaFoldDB" id="A0A2W2DMI9"/>
<evidence type="ECO:0008006" key="5">
    <source>
        <dbReference type="Google" id="ProtNLM"/>
    </source>
</evidence>
<proteinExistence type="predicted"/>
<dbReference type="Proteomes" id="UP000249304">
    <property type="component" value="Unassembled WGS sequence"/>
</dbReference>
<protein>
    <recommendedName>
        <fullName evidence="5">Lipoprotein</fullName>
    </recommendedName>
</protein>
<feature type="region of interest" description="Disordered" evidence="1">
    <location>
        <begin position="18"/>
        <end position="48"/>
    </location>
</feature>